<proteinExistence type="predicted"/>
<accession>A0ACC2T4D6</accession>
<dbReference type="EMBL" id="QTSX02003654">
    <property type="protein sequence ID" value="KAJ9069167.1"/>
    <property type="molecule type" value="Genomic_DNA"/>
</dbReference>
<keyword evidence="2" id="KW-1185">Reference proteome</keyword>
<sequence length="86" mass="9839">MDPCQDPLGLDIMITIPLSNDEVFAYLLLGALLVLFLFLVVQLTQWYTTSTTNPQPTNNSFHTVLGNMHYIVCIITYQYYQNHGLK</sequence>
<evidence type="ECO:0000313" key="2">
    <source>
        <dbReference type="Proteomes" id="UP001165960"/>
    </source>
</evidence>
<gene>
    <name evidence="1" type="ORF">DSO57_1021425</name>
</gene>
<comment type="caution">
    <text evidence="1">The sequence shown here is derived from an EMBL/GenBank/DDBJ whole genome shotgun (WGS) entry which is preliminary data.</text>
</comment>
<protein>
    <submittedName>
        <fullName evidence="1">Uncharacterized protein</fullName>
    </submittedName>
</protein>
<organism evidence="1 2">
    <name type="scientific">Entomophthora muscae</name>
    <dbReference type="NCBI Taxonomy" id="34485"/>
    <lineage>
        <taxon>Eukaryota</taxon>
        <taxon>Fungi</taxon>
        <taxon>Fungi incertae sedis</taxon>
        <taxon>Zoopagomycota</taxon>
        <taxon>Entomophthoromycotina</taxon>
        <taxon>Entomophthoromycetes</taxon>
        <taxon>Entomophthorales</taxon>
        <taxon>Entomophthoraceae</taxon>
        <taxon>Entomophthora</taxon>
    </lineage>
</organism>
<name>A0ACC2T4D6_9FUNG</name>
<evidence type="ECO:0000313" key="1">
    <source>
        <dbReference type="EMBL" id="KAJ9069167.1"/>
    </source>
</evidence>
<dbReference type="Proteomes" id="UP001165960">
    <property type="component" value="Unassembled WGS sequence"/>
</dbReference>
<reference evidence="1" key="1">
    <citation type="submission" date="2022-04" db="EMBL/GenBank/DDBJ databases">
        <title>Genome of the entomopathogenic fungus Entomophthora muscae.</title>
        <authorList>
            <person name="Elya C."/>
            <person name="Lovett B.R."/>
            <person name="Lee E."/>
            <person name="Macias A.M."/>
            <person name="Hajek A.E."/>
            <person name="De Bivort B.L."/>
            <person name="Kasson M.T."/>
            <person name="De Fine Licht H.H."/>
            <person name="Stajich J.E."/>
        </authorList>
    </citation>
    <scope>NUCLEOTIDE SEQUENCE</scope>
    <source>
        <strain evidence="1">Berkeley</strain>
    </source>
</reference>